<feature type="region of interest" description="Disordered" evidence="1">
    <location>
        <begin position="257"/>
        <end position="287"/>
    </location>
</feature>
<feature type="region of interest" description="Disordered" evidence="1">
    <location>
        <begin position="375"/>
        <end position="401"/>
    </location>
</feature>
<keyword evidence="4" id="KW-1185">Reference proteome</keyword>
<dbReference type="OrthoDB" id="73788at2759"/>
<dbReference type="Pfam" id="PF03909">
    <property type="entry name" value="BSD"/>
    <property type="match status" value="1"/>
</dbReference>
<proteinExistence type="predicted"/>
<comment type="caution">
    <text evidence="3">The sequence shown here is derived from an EMBL/GenBank/DDBJ whole genome shotgun (WGS) entry which is preliminary data.</text>
</comment>
<accession>A0A5A7PD17</accession>
<feature type="domain" description="BSD" evidence="2">
    <location>
        <begin position="180"/>
        <end position="232"/>
    </location>
</feature>
<reference evidence="4" key="1">
    <citation type="journal article" date="2019" name="Curr. Biol.">
        <title>Genome Sequence of Striga asiatica Provides Insight into the Evolution of Plant Parasitism.</title>
        <authorList>
            <person name="Yoshida S."/>
            <person name="Kim S."/>
            <person name="Wafula E.K."/>
            <person name="Tanskanen J."/>
            <person name="Kim Y.M."/>
            <person name="Honaas L."/>
            <person name="Yang Z."/>
            <person name="Spallek T."/>
            <person name="Conn C.E."/>
            <person name="Ichihashi Y."/>
            <person name="Cheong K."/>
            <person name="Cui S."/>
            <person name="Der J.P."/>
            <person name="Gundlach H."/>
            <person name="Jiao Y."/>
            <person name="Hori C."/>
            <person name="Ishida J.K."/>
            <person name="Kasahara H."/>
            <person name="Kiba T."/>
            <person name="Kim M.S."/>
            <person name="Koo N."/>
            <person name="Laohavisit A."/>
            <person name="Lee Y.H."/>
            <person name="Lumba S."/>
            <person name="McCourt P."/>
            <person name="Mortimer J.C."/>
            <person name="Mutuku J.M."/>
            <person name="Nomura T."/>
            <person name="Sasaki-Sekimoto Y."/>
            <person name="Seto Y."/>
            <person name="Wang Y."/>
            <person name="Wakatake T."/>
            <person name="Sakakibara H."/>
            <person name="Demura T."/>
            <person name="Yamaguchi S."/>
            <person name="Yoneyama K."/>
            <person name="Manabe R.I."/>
            <person name="Nelson D.C."/>
            <person name="Schulman A.H."/>
            <person name="Timko M.P."/>
            <person name="dePamphilis C.W."/>
            <person name="Choi D."/>
            <person name="Shirasu K."/>
        </authorList>
    </citation>
    <scope>NUCLEOTIDE SEQUENCE [LARGE SCALE GENOMIC DNA]</scope>
    <source>
        <strain evidence="4">cv. UVA1</strain>
    </source>
</reference>
<organism evidence="3 4">
    <name type="scientific">Striga asiatica</name>
    <name type="common">Asiatic witchweed</name>
    <name type="synonym">Buchnera asiatica</name>
    <dbReference type="NCBI Taxonomy" id="4170"/>
    <lineage>
        <taxon>Eukaryota</taxon>
        <taxon>Viridiplantae</taxon>
        <taxon>Streptophyta</taxon>
        <taxon>Embryophyta</taxon>
        <taxon>Tracheophyta</taxon>
        <taxon>Spermatophyta</taxon>
        <taxon>Magnoliopsida</taxon>
        <taxon>eudicotyledons</taxon>
        <taxon>Gunneridae</taxon>
        <taxon>Pentapetalae</taxon>
        <taxon>asterids</taxon>
        <taxon>lamiids</taxon>
        <taxon>Lamiales</taxon>
        <taxon>Orobanchaceae</taxon>
        <taxon>Buchnereae</taxon>
        <taxon>Striga</taxon>
    </lineage>
</organism>
<dbReference type="SUPFAM" id="SSF140383">
    <property type="entry name" value="BSD domain-like"/>
    <property type="match status" value="1"/>
</dbReference>
<dbReference type="InterPro" id="IPR005607">
    <property type="entry name" value="BSD_dom"/>
</dbReference>
<feature type="region of interest" description="Disordered" evidence="1">
    <location>
        <begin position="1"/>
        <end position="34"/>
    </location>
</feature>
<dbReference type="PANTHER" id="PTHR16019:SF25">
    <property type="entry name" value="BSD DOMAIN-CONTAINING PROTEIN 1-LIKE"/>
    <property type="match status" value="1"/>
</dbReference>
<dbReference type="InterPro" id="IPR035925">
    <property type="entry name" value="BSD_dom_sf"/>
</dbReference>
<gene>
    <name evidence="3" type="ORF">STAS_06085</name>
</gene>
<dbReference type="SMART" id="SM00751">
    <property type="entry name" value="BSD"/>
    <property type="match status" value="1"/>
</dbReference>
<dbReference type="InterPro" id="IPR051494">
    <property type="entry name" value="BSD_domain-containing"/>
</dbReference>
<protein>
    <submittedName>
        <fullName evidence="3">BSD domain-containing protein</fullName>
    </submittedName>
</protein>
<evidence type="ECO:0000313" key="3">
    <source>
        <dbReference type="EMBL" id="GER30157.1"/>
    </source>
</evidence>
<dbReference type="PROSITE" id="PS50858">
    <property type="entry name" value="BSD"/>
    <property type="match status" value="1"/>
</dbReference>
<feature type="compositionally biased region" description="Basic and acidic residues" evidence="1">
    <location>
        <begin position="277"/>
        <end position="287"/>
    </location>
</feature>
<dbReference type="GO" id="GO:0005737">
    <property type="term" value="C:cytoplasm"/>
    <property type="evidence" value="ECO:0007669"/>
    <property type="project" value="TreeGrafter"/>
</dbReference>
<evidence type="ECO:0000313" key="4">
    <source>
        <dbReference type="Proteomes" id="UP000325081"/>
    </source>
</evidence>
<dbReference type="Proteomes" id="UP000325081">
    <property type="component" value="Unassembled WGS sequence"/>
</dbReference>
<dbReference type="Gene3D" id="1.10.3970.10">
    <property type="entry name" value="BSD domain"/>
    <property type="match status" value="1"/>
</dbReference>
<dbReference type="AlphaFoldDB" id="A0A5A7PD17"/>
<evidence type="ECO:0000256" key="1">
    <source>
        <dbReference type="SAM" id="MobiDB-lite"/>
    </source>
</evidence>
<dbReference type="EMBL" id="BKCP01004317">
    <property type="protein sequence ID" value="GER30157.1"/>
    <property type="molecule type" value="Genomic_DNA"/>
</dbReference>
<name>A0A5A7PD17_STRAF</name>
<sequence length="401" mass="45016">MDFFRSAFSDPSHAAVPDSPASIPAAPQNPQTPSSSWAFGSTLFQTLASKSETLIDHYYKDFQEFSTGLKKETSVIRQAASRVVQDLPARLESGAAIAQESLEAVGQAIDNVGSTVSEIIGKDLNFDDPTSAQSVEGERDLLNSTREAKPYNRMEAMIRALQCDIRTYCDEVEANGYLEWRTGFQMEDKRGEIEHLVKENGIIMEIYNEIVPLKVDEETFWCRYFYRADNLVKAEEERARIVKKAILREEEEELSWDFDDDNDHDDGNRNNENGDCNSKDSLAKGKVVDNAEVENREIVGVGSSGTKSDEENLRKKLIDNEKELSDGKLGSDISIISSQQSSHAEDDLGWDEIEDIGSEVGNTMSKSVDLHKRLNSAEKEDEEELTWDVEDDDDDECEPVK</sequence>
<feature type="compositionally biased region" description="Acidic residues" evidence="1">
    <location>
        <begin position="379"/>
        <end position="401"/>
    </location>
</feature>
<evidence type="ECO:0000259" key="2">
    <source>
        <dbReference type="PROSITE" id="PS50858"/>
    </source>
</evidence>
<dbReference type="PANTHER" id="PTHR16019">
    <property type="entry name" value="SYNAPSE-ASSOCIATED PROTEIN"/>
    <property type="match status" value="1"/>
</dbReference>